<keyword evidence="1" id="KW-0479">Metal-binding</keyword>
<gene>
    <name evidence="4" type="ORF">BJ878DRAFT_518769</name>
</gene>
<feature type="compositionally biased region" description="Basic and acidic residues" evidence="2">
    <location>
        <begin position="95"/>
        <end position="105"/>
    </location>
</feature>
<dbReference type="CDD" id="cd16620">
    <property type="entry name" value="vRING-HC-C4C4_RBBP6"/>
    <property type="match status" value="1"/>
</dbReference>
<feature type="compositionally biased region" description="Low complexity" evidence="2">
    <location>
        <begin position="480"/>
        <end position="491"/>
    </location>
</feature>
<feature type="compositionally biased region" description="Basic and acidic residues" evidence="2">
    <location>
        <begin position="154"/>
        <end position="166"/>
    </location>
</feature>
<dbReference type="EMBL" id="MU254152">
    <property type="protein sequence ID" value="KAG9241818.1"/>
    <property type="molecule type" value="Genomic_DNA"/>
</dbReference>
<feature type="compositionally biased region" description="Polar residues" evidence="2">
    <location>
        <begin position="356"/>
        <end position="365"/>
    </location>
</feature>
<feature type="compositionally biased region" description="Basic and acidic residues" evidence="2">
    <location>
        <begin position="675"/>
        <end position="697"/>
    </location>
</feature>
<dbReference type="SUPFAM" id="SSF57850">
    <property type="entry name" value="RING/U-box"/>
    <property type="match status" value="1"/>
</dbReference>
<feature type="compositionally biased region" description="Basic and acidic residues" evidence="2">
    <location>
        <begin position="116"/>
        <end position="136"/>
    </location>
</feature>
<keyword evidence="5" id="KW-1185">Reference proteome</keyword>
<feature type="compositionally biased region" description="Basic residues" evidence="2">
    <location>
        <begin position="626"/>
        <end position="644"/>
    </location>
</feature>
<feature type="region of interest" description="Disordered" evidence="2">
    <location>
        <begin position="380"/>
        <end position="497"/>
    </location>
</feature>
<reference evidence="4" key="1">
    <citation type="journal article" date="2021" name="IMA Fungus">
        <title>Genomic characterization of three marine fungi, including Emericellopsis atlantica sp. nov. with signatures of a generalist lifestyle and marine biomass degradation.</title>
        <authorList>
            <person name="Hagestad O.C."/>
            <person name="Hou L."/>
            <person name="Andersen J.H."/>
            <person name="Hansen E.H."/>
            <person name="Altermark B."/>
            <person name="Li C."/>
            <person name="Kuhnert E."/>
            <person name="Cox R.J."/>
            <person name="Crous P.W."/>
            <person name="Spatafora J.W."/>
            <person name="Lail K."/>
            <person name="Amirebrahimi M."/>
            <person name="Lipzen A."/>
            <person name="Pangilinan J."/>
            <person name="Andreopoulos W."/>
            <person name="Hayes R.D."/>
            <person name="Ng V."/>
            <person name="Grigoriev I.V."/>
            <person name="Jackson S.A."/>
            <person name="Sutton T.D.S."/>
            <person name="Dobson A.D.W."/>
            <person name="Rama T."/>
        </authorList>
    </citation>
    <scope>NUCLEOTIDE SEQUENCE</scope>
    <source>
        <strain evidence="4">TRa3180A</strain>
    </source>
</reference>
<evidence type="ECO:0000313" key="5">
    <source>
        <dbReference type="Proteomes" id="UP000887226"/>
    </source>
</evidence>
<evidence type="ECO:0000313" key="4">
    <source>
        <dbReference type="EMBL" id="KAG9241818.1"/>
    </source>
</evidence>
<dbReference type="AlphaFoldDB" id="A0A9P7YZ50"/>
<dbReference type="Gene3D" id="3.30.40.10">
    <property type="entry name" value="Zinc/RING finger domain, C3HC4 (zinc finger)"/>
    <property type="match status" value="1"/>
</dbReference>
<feature type="compositionally biased region" description="Basic and acidic residues" evidence="2">
    <location>
        <begin position="785"/>
        <end position="800"/>
    </location>
</feature>
<dbReference type="Proteomes" id="UP000887226">
    <property type="component" value="Unassembled WGS sequence"/>
</dbReference>
<dbReference type="GO" id="GO:0008270">
    <property type="term" value="F:zinc ion binding"/>
    <property type="evidence" value="ECO:0007669"/>
    <property type="project" value="UniProtKB-KW"/>
</dbReference>
<evidence type="ECO:0000256" key="1">
    <source>
        <dbReference type="PROSITE-ProRule" id="PRU00175"/>
    </source>
</evidence>
<comment type="caution">
    <text evidence="4">The sequence shown here is derived from an EMBL/GenBank/DDBJ whole genome shotgun (WGS) entry which is preliminary data.</text>
</comment>
<accession>A0A9P7YZ50</accession>
<feature type="compositionally biased region" description="Basic and acidic residues" evidence="2">
    <location>
        <begin position="848"/>
        <end position="906"/>
    </location>
</feature>
<keyword evidence="1" id="KW-0862">Zinc</keyword>
<feature type="compositionally biased region" description="Acidic residues" evidence="2">
    <location>
        <begin position="192"/>
        <end position="205"/>
    </location>
</feature>
<feature type="region of interest" description="Disordered" evidence="2">
    <location>
        <begin position="95"/>
        <end position="205"/>
    </location>
</feature>
<dbReference type="OrthoDB" id="106784at2759"/>
<feature type="compositionally biased region" description="Basic and acidic residues" evidence="2">
    <location>
        <begin position="917"/>
        <end position="934"/>
    </location>
</feature>
<dbReference type="InterPro" id="IPR001841">
    <property type="entry name" value="Znf_RING"/>
</dbReference>
<feature type="compositionally biased region" description="Polar residues" evidence="2">
    <location>
        <begin position="412"/>
        <end position="433"/>
    </location>
</feature>
<feature type="compositionally biased region" description="Basic and acidic residues" evidence="2">
    <location>
        <begin position="450"/>
        <end position="476"/>
    </location>
</feature>
<feature type="region of interest" description="Disordered" evidence="2">
    <location>
        <begin position="350"/>
        <end position="369"/>
    </location>
</feature>
<evidence type="ECO:0000259" key="3">
    <source>
        <dbReference type="PROSITE" id="PS50089"/>
    </source>
</evidence>
<feature type="compositionally biased region" description="Basic and acidic residues" evidence="2">
    <location>
        <begin position="963"/>
        <end position="984"/>
    </location>
</feature>
<organism evidence="4 5">
    <name type="scientific">Calycina marina</name>
    <dbReference type="NCBI Taxonomy" id="1763456"/>
    <lineage>
        <taxon>Eukaryota</taxon>
        <taxon>Fungi</taxon>
        <taxon>Dikarya</taxon>
        <taxon>Ascomycota</taxon>
        <taxon>Pezizomycotina</taxon>
        <taxon>Leotiomycetes</taxon>
        <taxon>Helotiales</taxon>
        <taxon>Pezizellaceae</taxon>
        <taxon>Calycina</taxon>
    </lineage>
</organism>
<feature type="compositionally biased region" description="Basic and acidic residues" evidence="2">
    <location>
        <begin position="748"/>
        <end position="775"/>
    </location>
</feature>
<feature type="compositionally biased region" description="Basic and acidic residues" evidence="2">
    <location>
        <begin position="649"/>
        <end position="659"/>
    </location>
</feature>
<feature type="compositionally biased region" description="Basic and acidic residues" evidence="2">
    <location>
        <begin position="714"/>
        <end position="739"/>
    </location>
</feature>
<dbReference type="PROSITE" id="PS50089">
    <property type="entry name" value="ZF_RING_2"/>
    <property type="match status" value="1"/>
</dbReference>
<feature type="domain" description="RING-type" evidence="3">
    <location>
        <begin position="27"/>
        <end position="63"/>
    </location>
</feature>
<keyword evidence="1" id="KW-0863">Zinc-finger</keyword>
<evidence type="ECO:0000256" key="2">
    <source>
        <dbReference type="SAM" id="MobiDB-lite"/>
    </source>
</evidence>
<feature type="compositionally biased region" description="Gly residues" evidence="2">
    <location>
        <begin position="388"/>
        <end position="403"/>
    </location>
</feature>
<feature type="region of interest" description="Disordered" evidence="2">
    <location>
        <begin position="599"/>
        <end position="984"/>
    </location>
</feature>
<dbReference type="InterPro" id="IPR013083">
    <property type="entry name" value="Znf_RING/FYVE/PHD"/>
</dbReference>
<protein>
    <submittedName>
        <fullName evidence="4">Pre-mRNA-splicing factor 38B</fullName>
    </submittedName>
</protein>
<sequence length="984" mass="109537">MAALEITPALAEIIASPDLEVPAKLRCAICSTLAVNAYRLPCCDQAICARCHSTLATTCPVCEHSPISAADCKPNKSLRTTIKVFLRTEEKKREAARLKEAKKETPPQTPVDPILEPEKSEVKSEVKTDVQPDIKTGEPVADDSNAGPVLEQTEAQHDTPKEKDIPSEADQDVPHPSIEEIAPGQEPRPDEAANEADDSAAADEDGHEIAEKDENDQSVQGENSNLGVRLGSMVMPTGMAFGDMNQMQQMQMMMSMQNGMASNGMAPNAFGAFPMMGMPGMTMDPMAMQQMMIGTGFGGAGMGMNGMNMGMGMGGFDGGAGTGFNNGWNNQQSWNVGQDNYNHPNASGMGRGDYGPNNSGYPQSSGYNQGNYGRGGHYNNYQNNGYQARGGRGRGGYGRGSHGYGFHDTSAQHHSQQAIQGQHINGASETSLPPTGPKAKDSSLDPNVDEFGREKRQVSESESKEVAYDKAHDTAKETLTTNEAAENGNGNVNSIDKGGADAASESVVNTGLKQIQIFDDAEGKFNSSYNAYGQNYSRNGYHGRGASFSAIQPPKSVDVPINAPTGPKAMREGLPNTGLSGLKARGFSIAASTATFVDGSTNLVPEPAPSVVETKDRERSGSPSRDRRRSKSRDRHRRRHRHRSNSAVDYREEHPERCRERRKRHCYESEEEREDPVGDDKVAVAEITEDRVEEARSRSASPSGSKRSSHRNRRDRDKERERGSRDKYRERDGEKDYRSSHKHRSSRRYHDERSRSRDRDRDRDRHRERERDRDREHRRRHSRRRASEELDDRASSKADKSIPPTPIDTKEPSHRPSTISIKPSGLEIKGASGRNAVAAEEGVVPTDPRGERTFYHRERDCEEPREKEKRSRHHEDDRYRSSRHQHEREKDRRKDNKDRPREKELIRVAPAPAQDPHTLEREARNRERLLKEAQRMAVVSGGGRKRSRDDGDTKGGVKRRGRGHENEEARLQRLENERESARWA</sequence>
<name>A0A9P7YZ50_9HELO</name>
<proteinExistence type="predicted"/>